<dbReference type="Pfam" id="PF12049">
    <property type="entry name" value="DUF3531"/>
    <property type="match status" value="1"/>
</dbReference>
<gene>
    <name evidence="1" type="ORF">IQ217_18700</name>
</gene>
<dbReference type="InterPro" id="IPR021920">
    <property type="entry name" value="DUF3531"/>
</dbReference>
<dbReference type="PANTHER" id="PTHR46737:SF2">
    <property type="entry name" value="OS02G0827600 PROTEIN"/>
    <property type="match status" value="1"/>
</dbReference>
<sequence length="154" mass="18078">MEVQFREVNPFDFWIWLEFETNPAPAEQQYVEELFASWFYLGKLGGFNAENLQVQDTGIDLSYLDYDSANLPSSMMAPMHNMADFQYQDHWGRCWFDLGTSDLIALDVLINALYQLSLDYVPIRRLIVGGVNEDWPVGDRQDDRFDQFEDFDHN</sequence>
<accession>A0ABR9VWS2</accession>
<comment type="caution">
    <text evidence="1">The sequence shown here is derived from an EMBL/GenBank/DDBJ whole genome shotgun (WGS) entry which is preliminary data.</text>
</comment>
<reference evidence="1 2" key="1">
    <citation type="submission" date="2020-10" db="EMBL/GenBank/DDBJ databases">
        <authorList>
            <person name="Castelo-Branco R."/>
            <person name="Eusebio N."/>
            <person name="Adriana R."/>
            <person name="Vieira A."/>
            <person name="Brugerolle De Fraissinette N."/>
            <person name="Rezende De Castro R."/>
            <person name="Schneider M.P."/>
            <person name="Vasconcelos V."/>
            <person name="Leao P.N."/>
        </authorList>
    </citation>
    <scope>NUCLEOTIDE SEQUENCE [LARGE SCALE GENOMIC DNA]</scope>
    <source>
        <strain evidence="1 2">LEGE 00031</strain>
    </source>
</reference>
<dbReference type="Proteomes" id="UP000658720">
    <property type="component" value="Unassembled WGS sequence"/>
</dbReference>
<evidence type="ECO:0000313" key="2">
    <source>
        <dbReference type="Proteomes" id="UP000658720"/>
    </source>
</evidence>
<keyword evidence="2" id="KW-1185">Reference proteome</keyword>
<organism evidence="1 2">
    <name type="scientific">Synechocystis salina LEGE 00031</name>
    <dbReference type="NCBI Taxonomy" id="1828736"/>
    <lineage>
        <taxon>Bacteria</taxon>
        <taxon>Bacillati</taxon>
        <taxon>Cyanobacteriota</taxon>
        <taxon>Cyanophyceae</taxon>
        <taxon>Synechococcales</taxon>
        <taxon>Merismopediaceae</taxon>
        <taxon>Synechocystis</taxon>
    </lineage>
</organism>
<dbReference type="EMBL" id="JADEVV010000109">
    <property type="protein sequence ID" value="MBE9255817.1"/>
    <property type="molecule type" value="Genomic_DNA"/>
</dbReference>
<protein>
    <submittedName>
        <fullName evidence="1">DUF3531 family protein</fullName>
    </submittedName>
</protein>
<proteinExistence type="predicted"/>
<dbReference type="PANTHER" id="PTHR46737">
    <property type="entry name" value="OS02G0827600 PROTEIN"/>
    <property type="match status" value="1"/>
</dbReference>
<evidence type="ECO:0000313" key="1">
    <source>
        <dbReference type="EMBL" id="MBE9255817.1"/>
    </source>
</evidence>
<name>A0ABR9VWS2_9SYNC</name>
<dbReference type="RefSeq" id="WP_190596275.1">
    <property type="nucleotide sequence ID" value="NZ_JADEVV010000109.1"/>
</dbReference>